<proteinExistence type="predicted"/>
<dbReference type="Proteomes" id="UP000559182">
    <property type="component" value="Unassembled WGS sequence"/>
</dbReference>
<sequence>MSKASAAAIVGVVAVSAAGLEALIVTPDANATCVTCVVKGGAAVGMSRQETRSLPKNGKANVKKKGKTVVKVVPYEYQIPQACSGNKPGDGDHQVTCERAAKACVPVKNAEGPLVMVWRRLVLPGNEFGAWEQIGETCWPSLVPNAKHKPGLTVAMIKAAFSNTPFVKPKVTMQPVGNRTLVNLPTYFAVDFSGPGYGPDEVRTVTLLGHKVQIKPVLKSNTFRFGDGTSLGPTTSRGGVYPDGDVKHTYLQRGTVGASITTVYGGQFAVDGGDFTDLPGTATVTGPVQQLQILEATDHLIR</sequence>
<dbReference type="RefSeq" id="WP_183322172.1">
    <property type="nucleotide sequence ID" value="NZ_JACHVQ010000003.1"/>
</dbReference>
<feature type="signal peptide" evidence="1">
    <location>
        <begin position="1"/>
        <end position="17"/>
    </location>
</feature>
<organism evidence="2 3">
    <name type="scientific">Flexivirga oryzae</name>
    <dbReference type="NCBI Taxonomy" id="1794944"/>
    <lineage>
        <taxon>Bacteria</taxon>
        <taxon>Bacillati</taxon>
        <taxon>Actinomycetota</taxon>
        <taxon>Actinomycetes</taxon>
        <taxon>Micrococcales</taxon>
        <taxon>Dermacoccaceae</taxon>
        <taxon>Flexivirga</taxon>
    </lineage>
</organism>
<gene>
    <name evidence="2" type="ORF">FHU39_003757</name>
</gene>
<comment type="caution">
    <text evidence="2">The sequence shown here is derived from an EMBL/GenBank/DDBJ whole genome shotgun (WGS) entry which is preliminary data.</text>
</comment>
<evidence type="ECO:0008006" key="4">
    <source>
        <dbReference type="Google" id="ProtNLM"/>
    </source>
</evidence>
<protein>
    <recommendedName>
        <fullName evidence="4">PKD domain-containing protein</fullName>
    </recommendedName>
</protein>
<dbReference type="AlphaFoldDB" id="A0A839NDM8"/>
<accession>A0A839NDM8</accession>
<keyword evidence="3" id="KW-1185">Reference proteome</keyword>
<evidence type="ECO:0000313" key="3">
    <source>
        <dbReference type="Proteomes" id="UP000559182"/>
    </source>
</evidence>
<name>A0A839NDM8_9MICO</name>
<evidence type="ECO:0000256" key="1">
    <source>
        <dbReference type="SAM" id="SignalP"/>
    </source>
</evidence>
<dbReference type="EMBL" id="JACHVQ010000003">
    <property type="protein sequence ID" value="MBB2893726.1"/>
    <property type="molecule type" value="Genomic_DNA"/>
</dbReference>
<evidence type="ECO:0000313" key="2">
    <source>
        <dbReference type="EMBL" id="MBB2893726.1"/>
    </source>
</evidence>
<keyword evidence="1" id="KW-0732">Signal</keyword>
<reference evidence="2 3" key="1">
    <citation type="submission" date="2020-08" db="EMBL/GenBank/DDBJ databases">
        <title>Sequencing the genomes of 1000 actinobacteria strains.</title>
        <authorList>
            <person name="Klenk H.-P."/>
        </authorList>
    </citation>
    <scope>NUCLEOTIDE SEQUENCE [LARGE SCALE GENOMIC DNA]</scope>
    <source>
        <strain evidence="2 3">DSM 105369</strain>
    </source>
</reference>
<feature type="chain" id="PRO_5039059955" description="PKD domain-containing protein" evidence="1">
    <location>
        <begin position="18"/>
        <end position="302"/>
    </location>
</feature>